<dbReference type="Pfam" id="PF01757">
    <property type="entry name" value="Acyl_transf_3"/>
    <property type="match status" value="1"/>
</dbReference>
<sequence length="351" mass="38133">MPKILSIQYLRAAAALMVVFFHADGMAEEYLNFSGLPFGAAGVDIFFVISGFIMWITTASERTTPPSFAVTRIIRIVPLYWTMTLLLYGGWLIFRDPATVPSLWNLVRSLLFIPFVSPRTGEIQPLLIAGWTLNFEMFFYAVFAFALFIARRHRALLVCTILGALAALPLLVSPSGPIGLTYTSPLLIEFMIGCLLGIMYERKALPRPAVAVFLLAVGCGFLLTSGMLSAASTGVARLFHWGLPAFLIVTGALSLEPKLRVWRLPMLLGDASYSIYLTHGVVLSVVKSAVMLSGLDAQPLLTGEFILAGCLGSVVAGVAVYYLIERPLVAASRNAWAAVRRVPPTAAKQVT</sequence>
<feature type="transmembrane region" description="Helical" evidence="1">
    <location>
        <begin position="155"/>
        <end position="172"/>
    </location>
</feature>
<name>K8PET8_9BRAD</name>
<dbReference type="InterPro" id="IPR002656">
    <property type="entry name" value="Acyl_transf_3_dom"/>
</dbReference>
<keyword evidence="1" id="KW-1133">Transmembrane helix</keyword>
<dbReference type="eggNOG" id="COG1835">
    <property type="taxonomic scope" value="Bacteria"/>
</dbReference>
<feature type="transmembrane region" description="Helical" evidence="1">
    <location>
        <begin position="77"/>
        <end position="94"/>
    </location>
</feature>
<evidence type="ECO:0000259" key="2">
    <source>
        <dbReference type="Pfam" id="PF01757"/>
    </source>
</evidence>
<accession>K8PET8</accession>
<dbReference type="RefSeq" id="WP_006021999.1">
    <property type="nucleotide sequence ID" value="NZ_KB375283.1"/>
</dbReference>
<feature type="domain" description="Acyltransferase 3" evidence="2">
    <location>
        <begin position="5"/>
        <end position="321"/>
    </location>
</feature>
<reference evidence="3 4" key="1">
    <citation type="submission" date="2012-04" db="EMBL/GenBank/DDBJ databases">
        <title>The Genome Sequence of Afipia broomeae ATCC 49717.</title>
        <authorList>
            <consortium name="The Broad Institute Genome Sequencing Platform"/>
            <person name="Earl A."/>
            <person name="Ward D."/>
            <person name="Feldgarden M."/>
            <person name="Gevers D."/>
            <person name="Huys G."/>
            <person name="Walker B."/>
            <person name="Young S.K."/>
            <person name="Zeng Q."/>
            <person name="Gargeya S."/>
            <person name="Fitzgerald M."/>
            <person name="Haas B."/>
            <person name="Abouelleil A."/>
            <person name="Alvarado L."/>
            <person name="Arachchi H.M."/>
            <person name="Berlin A."/>
            <person name="Chapman S.B."/>
            <person name="Goldberg J."/>
            <person name="Griggs A."/>
            <person name="Gujja S."/>
            <person name="Hansen M."/>
            <person name="Howarth C."/>
            <person name="Imamovic A."/>
            <person name="Larimer J."/>
            <person name="McCowen C."/>
            <person name="Montmayeur A."/>
            <person name="Murphy C."/>
            <person name="Neiman D."/>
            <person name="Pearson M."/>
            <person name="Priest M."/>
            <person name="Roberts A."/>
            <person name="Saif S."/>
            <person name="Shea T."/>
            <person name="Sisk P."/>
            <person name="Sykes S."/>
            <person name="Wortman J."/>
            <person name="Nusbaum C."/>
            <person name="Birren B."/>
        </authorList>
    </citation>
    <scope>NUCLEOTIDE SEQUENCE [LARGE SCALE GENOMIC DNA]</scope>
    <source>
        <strain evidence="3 4">ATCC 49717</strain>
    </source>
</reference>
<dbReference type="PANTHER" id="PTHR23028">
    <property type="entry name" value="ACETYLTRANSFERASE"/>
    <property type="match status" value="1"/>
</dbReference>
<keyword evidence="4" id="KW-1185">Reference proteome</keyword>
<feature type="transmembrane region" description="Helical" evidence="1">
    <location>
        <begin position="238"/>
        <end position="255"/>
    </location>
</feature>
<feature type="transmembrane region" description="Helical" evidence="1">
    <location>
        <begin position="305"/>
        <end position="324"/>
    </location>
</feature>
<evidence type="ECO:0000256" key="1">
    <source>
        <dbReference type="SAM" id="Phobius"/>
    </source>
</evidence>
<dbReference type="PANTHER" id="PTHR23028:SF131">
    <property type="entry name" value="BLR2367 PROTEIN"/>
    <property type="match status" value="1"/>
</dbReference>
<feature type="transmembrane region" description="Helical" evidence="1">
    <location>
        <begin position="210"/>
        <end position="232"/>
    </location>
</feature>
<proteinExistence type="predicted"/>
<dbReference type="Proteomes" id="UP000001096">
    <property type="component" value="Unassembled WGS sequence"/>
</dbReference>
<protein>
    <recommendedName>
        <fullName evidence="2">Acyltransferase 3 domain-containing protein</fullName>
    </recommendedName>
</protein>
<keyword evidence="1" id="KW-0472">Membrane</keyword>
<feature type="transmembrane region" description="Helical" evidence="1">
    <location>
        <begin position="126"/>
        <end position="148"/>
    </location>
</feature>
<dbReference type="AlphaFoldDB" id="K8PET8"/>
<dbReference type="GO" id="GO:0016020">
    <property type="term" value="C:membrane"/>
    <property type="evidence" value="ECO:0007669"/>
    <property type="project" value="TreeGrafter"/>
</dbReference>
<feature type="transmembrane region" description="Helical" evidence="1">
    <location>
        <begin position="37"/>
        <end position="56"/>
    </location>
</feature>
<evidence type="ECO:0000313" key="3">
    <source>
        <dbReference type="EMBL" id="EKS36878.1"/>
    </source>
</evidence>
<dbReference type="GO" id="GO:0000271">
    <property type="term" value="P:polysaccharide biosynthetic process"/>
    <property type="evidence" value="ECO:0007669"/>
    <property type="project" value="TreeGrafter"/>
</dbReference>
<organism evidence="3 4">
    <name type="scientific">Afipia broomeae ATCC 49717</name>
    <dbReference type="NCBI Taxonomy" id="883078"/>
    <lineage>
        <taxon>Bacteria</taxon>
        <taxon>Pseudomonadati</taxon>
        <taxon>Pseudomonadota</taxon>
        <taxon>Alphaproteobacteria</taxon>
        <taxon>Hyphomicrobiales</taxon>
        <taxon>Nitrobacteraceae</taxon>
        <taxon>Afipia</taxon>
    </lineage>
</organism>
<dbReference type="InterPro" id="IPR050879">
    <property type="entry name" value="Acyltransferase_3"/>
</dbReference>
<comment type="caution">
    <text evidence="3">The sequence shown here is derived from an EMBL/GenBank/DDBJ whole genome shotgun (WGS) entry which is preliminary data.</text>
</comment>
<gene>
    <name evidence="3" type="ORF">HMPREF9695_03296</name>
</gene>
<evidence type="ECO:0000313" key="4">
    <source>
        <dbReference type="Proteomes" id="UP000001096"/>
    </source>
</evidence>
<dbReference type="GO" id="GO:0016747">
    <property type="term" value="F:acyltransferase activity, transferring groups other than amino-acyl groups"/>
    <property type="evidence" value="ECO:0007669"/>
    <property type="project" value="InterPro"/>
</dbReference>
<dbReference type="HOGENOM" id="CLU_005679_2_0_5"/>
<keyword evidence="1" id="KW-0812">Transmembrane</keyword>
<feature type="transmembrane region" description="Helical" evidence="1">
    <location>
        <begin position="178"/>
        <end position="198"/>
    </location>
</feature>
<dbReference type="PATRIC" id="fig|883078.3.peg.3411"/>
<dbReference type="EMBL" id="AGWX01000004">
    <property type="protein sequence ID" value="EKS36878.1"/>
    <property type="molecule type" value="Genomic_DNA"/>
</dbReference>
<feature type="transmembrane region" description="Helical" evidence="1">
    <location>
        <begin position="267"/>
        <end position="285"/>
    </location>
</feature>